<dbReference type="InterPro" id="IPR051558">
    <property type="entry name" value="Metallophosphoesterase_PAP"/>
</dbReference>
<dbReference type="InterPro" id="IPR029052">
    <property type="entry name" value="Metallo-depent_PP-like"/>
</dbReference>
<protein>
    <recommendedName>
        <fullName evidence="3">Calcineurin-like phosphoesterase domain-containing protein</fullName>
    </recommendedName>
</protein>
<gene>
    <name evidence="4" type="ORF">GM1_041_00090</name>
</gene>
<dbReference type="Pfam" id="PF00149">
    <property type="entry name" value="Metallophos"/>
    <property type="match status" value="1"/>
</dbReference>
<accession>M3VC98</accession>
<name>M3VC98_GORML</name>
<evidence type="ECO:0000256" key="2">
    <source>
        <dbReference type="ARBA" id="ARBA00022801"/>
    </source>
</evidence>
<keyword evidence="5" id="KW-1185">Reference proteome</keyword>
<organism evidence="4 5">
    <name type="scientific">Gordonia malaquae NBRC 108250</name>
    <dbReference type="NCBI Taxonomy" id="1223542"/>
    <lineage>
        <taxon>Bacteria</taxon>
        <taxon>Bacillati</taxon>
        <taxon>Actinomycetota</taxon>
        <taxon>Actinomycetes</taxon>
        <taxon>Mycobacteriales</taxon>
        <taxon>Gordoniaceae</taxon>
        <taxon>Gordonia</taxon>
    </lineage>
</organism>
<dbReference type="Proteomes" id="UP000035009">
    <property type="component" value="Unassembled WGS sequence"/>
</dbReference>
<comment type="caution">
    <text evidence="4">The sequence shown here is derived from an EMBL/GenBank/DDBJ whole genome shotgun (WGS) entry which is preliminary data.</text>
</comment>
<dbReference type="PROSITE" id="PS51318">
    <property type="entry name" value="TAT"/>
    <property type="match status" value="1"/>
</dbReference>
<dbReference type="OrthoDB" id="9804511at2"/>
<keyword evidence="2" id="KW-0378">Hydrolase</keyword>
<dbReference type="EMBL" id="BAOP01000041">
    <property type="protein sequence ID" value="GAC81638.1"/>
    <property type="molecule type" value="Genomic_DNA"/>
</dbReference>
<evidence type="ECO:0000313" key="4">
    <source>
        <dbReference type="EMBL" id="GAC81638.1"/>
    </source>
</evidence>
<dbReference type="GO" id="GO:0016787">
    <property type="term" value="F:hydrolase activity"/>
    <property type="evidence" value="ECO:0007669"/>
    <property type="project" value="UniProtKB-KW"/>
</dbReference>
<feature type="domain" description="Calcineurin-like phosphoesterase" evidence="3">
    <location>
        <begin position="55"/>
        <end position="276"/>
    </location>
</feature>
<sequence length="354" mass="38235">MIENSPLSVGPDRRTFLAGAAAVAGTAATVAVAGAGAPEASAAARYPLPHKSDALRVLVTGDAGTGEKPQFAVTAAARKLHAARKFDVAVGLGDNIYESGPKGPDDHQFQTKFEKPNAGLDFPWLMTLGNHDNTAIFPGDGGWLLRGDAEVKYHSRSRRWYMPSRYYSVSLGVADFFIVDLNPLAAYIPPVFSPEWEPGGHYMTRQARWLDKALASSKAPWKFVCTHHPYANNGPHGPAGDFDGLPAPLNGQAAKDFIERHIAGKAQFLFSGHDHSQQVLENVHGLKGTRQIVSGAAGKTVHKSSSKRFRARYENYQDRGFMTLDITPSTVGLTAYEVPASGAARAAYSTTYRR</sequence>
<dbReference type="PANTHER" id="PTHR10161">
    <property type="entry name" value="TARTRATE-RESISTANT ACID PHOSPHATASE TYPE 5"/>
    <property type="match status" value="1"/>
</dbReference>
<evidence type="ECO:0000259" key="3">
    <source>
        <dbReference type="Pfam" id="PF00149"/>
    </source>
</evidence>
<dbReference type="AlphaFoldDB" id="M3VC98"/>
<dbReference type="SUPFAM" id="SSF56300">
    <property type="entry name" value="Metallo-dependent phosphatases"/>
    <property type="match status" value="1"/>
</dbReference>
<dbReference type="RefSeq" id="WP_008381569.1">
    <property type="nucleotide sequence ID" value="NZ_BAOP01000041.1"/>
</dbReference>
<dbReference type="Gene3D" id="3.60.21.10">
    <property type="match status" value="1"/>
</dbReference>
<dbReference type="InterPro" id="IPR006311">
    <property type="entry name" value="TAT_signal"/>
</dbReference>
<evidence type="ECO:0000256" key="1">
    <source>
        <dbReference type="ARBA" id="ARBA00022729"/>
    </source>
</evidence>
<keyword evidence="1" id="KW-0732">Signal</keyword>
<dbReference type="STRING" id="410332.SAMN04488550_4210"/>
<proteinExistence type="predicted"/>
<reference evidence="4 5" key="1">
    <citation type="submission" date="2013-02" db="EMBL/GenBank/DDBJ databases">
        <title>Whole genome shotgun sequence of Gordonia malaquae NBRC 108250.</title>
        <authorList>
            <person name="Yoshida I."/>
            <person name="Hosoyama A."/>
            <person name="Tsuchikane K."/>
            <person name="Ando Y."/>
            <person name="Baba S."/>
            <person name="Ohji S."/>
            <person name="Hamada M."/>
            <person name="Tamura T."/>
            <person name="Yamazoe A."/>
            <person name="Yamazaki S."/>
            <person name="Fujita N."/>
        </authorList>
    </citation>
    <scope>NUCLEOTIDE SEQUENCE [LARGE SCALE GENOMIC DNA]</scope>
    <source>
        <strain evidence="4 5">NBRC 108250</strain>
    </source>
</reference>
<dbReference type="eggNOG" id="COG1409">
    <property type="taxonomic scope" value="Bacteria"/>
</dbReference>
<evidence type="ECO:0000313" key="5">
    <source>
        <dbReference type="Proteomes" id="UP000035009"/>
    </source>
</evidence>
<dbReference type="InterPro" id="IPR004843">
    <property type="entry name" value="Calcineurin-like_PHP"/>
</dbReference>
<dbReference type="PANTHER" id="PTHR10161:SF14">
    <property type="entry name" value="TARTRATE-RESISTANT ACID PHOSPHATASE TYPE 5"/>
    <property type="match status" value="1"/>
</dbReference>